<organism evidence="4 5">
    <name type="scientific">Microvirga tunisiensis</name>
    <dbReference type="NCBI Taxonomy" id="2108360"/>
    <lineage>
        <taxon>Bacteria</taxon>
        <taxon>Pseudomonadati</taxon>
        <taxon>Pseudomonadota</taxon>
        <taxon>Alphaproteobacteria</taxon>
        <taxon>Hyphomicrobiales</taxon>
        <taxon>Methylobacteriaceae</taxon>
        <taxon>Microvirga</taxon>
    </lineage>
</organism>
<dbReference type="AlphaFoldDB" id="A0A5N7MS65"/>
<keyword evidence="1 2" id="KW-0238">DNA-binding</keyword>
<evidence type="ECO:0000256" key="2">
    <source>
        <dbReference type="PROSITE-ProRule" id="PRU01091"/>
    </source>
</evidence>
<name>A0A5N7MS65_9HYPH</name>
<evidence type="ECO:0000256" key="1">
    <source>
        <dbReference type="ARBA" id="ARBA00023125"/>
    </source>
</evidence>
<dbReference type="CDD" id="cd00383">
    <property type="entry name" value="trans_reg_C"/>
    <property type="match status" value="1"/>
</dbReference>
<sequence>VYIDERTVDVHVGRLRKAINLPRRPDPIRTVRGAGYSFDETFERLAEGASAQLDMK</sequence>
<dbReference type="RefSeq" id="WP_192926366.1">
    <property type="nucleotide sequence ID" value="NZ_VOSJ01000254.1"/>
</dbReference>
<evidence type="ECO:0000313" key="5">
    <source>
        <dbReference type="Proteomes" id="UP000403266"/>
    </source>
</evidence>
<dbReference type="PROSITE" id="PS51755">
    <property type="entry name" value="OMPR_PHOB"/>
    <property type="match status" value="1"/>
</dbReference>
<protein>
    <submittedName>
        <fullName evidence="4">DNA-binding response regulator</fullName>
    </submittedName>
</protein>
<evidence type="ECO:0000313" key="4">
    <source>
        <dbReference type="EMBL" id="MPR29500.1"/>
    </source>
</evidence>
<dbReference type="InterPro" id="IPR036388">
    <property type="entry name" value="WH-like_DNA-bd_sf"/>
</dbReference>
<dbReference type="Gene3D" id="1.10.10.10">
    <property type="entry name" value="Winged helix-like DNA-binding domain superfamily/Winged helix DNA-binding domain"/>
    <property type="match status" value="1"/>
</dbReference>
<dbReference type="GO" id="GO:0006355">
    <property type="term" value="P:regulation of DNA-templated transcription"/>
    <property type="evidence" value="ECO:0007669"/>
    <property type="project" value="InterPro"/>
</dbReference>
<dbReference type="Proteomes" id="UP000403266">
    <property type="component" value="Unassembled WGS sequence"/>
</dbReference>
<feature type="domain" description="OmpR/PhoB-type" evidence="3">
    <location>
        <begin position="1"/>
        <end position="40"/>
    </location>
</feature>
<keyword evidence="5" id="KW-1185">Reference proteome</keyword>
<dbReference type="EMBL" id="VOSK01000236">
    <property type="protein sequence ID" value="MPR29500.1"/>
    <property type="molecule type" value="Genomic_DNA"/>
</dbReference>
<feature type="non-terminal residue" evidence="4">
    <location>
        <position position="1"/>
    </location>
</feature>
<dbReference type="GO" id="GO:0003677">
    <property type="term" value="F:DNA binding"/>
    <property type="evidence" value="ECO:0007669"/>
    <property type="project" value="UniProtKB-UniRule"/>
</dbReference>
<evidence type="ECO:0000259" key="3">
    <source>
        <dbReference type="PROSITE" id="PS51755"/>
    </source>
</evidence>
<gene>
    <name evidence="4" type="ORF">FS320_31530</name>
</gene>
<comment type="caution">
    <text evidence="4">The sequence shown here is derived from an EMBL/GenBank/DDBJ whole genome shotgun (WGS) entry which is preliminary data.</text>
</comment>
<accession>A0A5N7MS65</accession>
<dbReference type="InterPro" id="IPR001867">
    <property type="entry name" value="OmpR/PhoB-type_DNA-bd"/>
</dbReference>
<reference evidence="4 5" key="1">
    <citation type="journal article" date="2019" name="Syst. Appl. Microbiol.">
        <title>Microvirga tunisiensis sp. nov., a root nodule symbiotic bacterium isolated from Lupinus micranthus and L. luteus grown in Northern Tunisia.</title>
        <authorList>
            <person name="Msaddak A."/>
            <person name="Rejili M."/>
            <person name="Duran D."/>
            <person name="Mars M."/>
            <person name="Palacios J.M."/>
            <person name="Ruiz-Argueso T."/>
            <person name="Rey L."/>
            <person name="Imperial J."/>
        </authorList>
    </citation>
    <scope>NUCLEOTIDE SEQUENCE [LARGE SCALE GENOMIC DNA]</scope>
    <source>
        <strain evidence="4 5">Lmie10</strain>
    </source>
</reference>
<dbReference type="Pfam" id="PF00486">
    <property type="entry name" value="Trans_reg_C"/>
    <property type="match status" value="1"/>
</dbReference>
<dbReference type="InterPro" id="IPR016032">
    <property type="entry name" value="Sig_transdc_resp-reg_C-effctor"/>
</dbReference>
<dbReference type="SUPFAM" id="SSF46894">
    <property type="entry name" value="C-terminal effector domain of the bipartite response regulators"/>
    <property type="match status" value="1"/>
</dbReference>
<feature type="DNA-binding region" description="OmpR/PhoB-type" evidence="2">
    <location>
        <begin position="1"/>
        <end position="40"/>
    </location>
</feature>
<proteinExistence type="predicted"/>
<dbReference type="GO" id="GO:0000160">
    <property type="term" value="P:phosphorelay signal transduction system"/>
    <property type="evidence" value="ECO:0007669"/>
    <property type="project" value="InterPro"/>
</dbReference>